<feature type="compositionally biased region" description="Polar residues" evidence="2">
    <location>
        <begin position="229"/>
        <end position="252"/>
    </location>
</feature>
<sequence length="400" mass="42276">MAGRRTLIPGDSVREFRMLLAYVPRSIDARWLSLGALVLCMALSPATPAGAQDGTVYIGGGSNSDTGARGVQGRDNVIVNLDAIGVGRDRTSNDRAPSPTGNAARATPAPSSNQPAVTFGEPFRGPTGTILRYPPQRPPRSELVIDPETLSERRVARETTQPRDPTPARKPAQRRSATPGTKPQMPTRSENATGDAESTTAPETVRPTRKPQAPQPTQQARQAPEDASETASPSRDQSSDGITSVDAGSQATPAPEREAVDNEPATVAESDGDAPAETTEDQGTDAPQTAALPPNDLPDQTRLIFDGESAALSDSAKQSLDQLAAMLADNPQQRIQLKAFAEGTEDTASQARRLSLSRALAVRTYLIDQGIRSTRMDVRALGATAQQGPLGRVDIVPANR</sequence>
<feature type="region of interest" description="Disordered" evidence="2">
    <location>
        <begin position="84"/>
        <end position="299"/>
    </location>
</feature>
<dbReference type="InterPro" id="IPR006665">
    <property type="entry name" value="OmpA-like"/>
</dbReference>
<dbReference type="Pfam" id="PF00691">
    <property type="entry name" value="OmpA"/>
    <property type="match status" value="1"/>
</dbReference>
<dbReference type="EMBL" id="NRRE01000022">
    <property type="protein sequence ID" value="MBK1697304.1"/>
    <property type="molecule type" value="Genomic_DNA"/>
</dbReference>
<evidence type="ECO:0000313" key="5">
    <source>
        <dbReference type="Proteomes" id="UP000778970"/>
    </source>
</evidence>
<keyword evidence="1" id="KW-0472">Membrane</keyword>
<feature type="domain" description="OmpA-like" evidence="3">
    <location>
        <begin position="292"/>
        <end position="400"/>
    </location>
</feature>
<feature type="compositionally biased region" description="Basic and acidic residues" evidence="2">
    <location>
        <begin position="150"/>
        <end position="161"/>
    </location>
</feature>
<organism evidence="4 5">
    <name type="scientific">Rhodovibrio salinarum</name>
    <dbReference type="NCBI Taxonomy" id="1087"/>
    <lineage>
        <taxon>Bacteria</taxon>
        <taxon>Pseudomonadati</taxon>
        <taxon>Pseudomonadota</taxon>
        <taxon>Alphaproteobacteria</taxon>
        <taxon>Rhodospirillales</taxon>
        <taxon>Rhodovibrionaceae</taxon>
        <taxon>Rhodovibrio</taxon>
    </lineage>
</organism>
<feature type="compositionally biased region" description="Low complexity" evidence="2">
    <location>
        <begin position="210"/>
        <end position="222"/>
    </location>
</feature>
<dbReference type="CDD" id="cd07185">
    <property type="entry name" value="OmpA_C-like"/>
    <property type="match status" value="1"/>
</dbReference>
<dbReference type="PROSITE" id="PS51123">
    <property type="entry name" value="OMPA_2"/>
    <property type="match status" value="1"/>
</dbReference>
<dbReference type="Gene3D" id="3.30.1330.60">
    <property type="entry name" value="OmpA-like domain"/>
    <property type="match status" value="1"/>
</dbReference>
<dbReference type="Proteomes" id="UP000778970">
    <property type="component" value="Unassembled WGS sequence"/>
</dbReference>
<reference evidence="4" key="2">
    <citation type="journal article" date="2020" name="Microorganisms">
        <title>Osmotic Adaptation and Compatible Solute Biosynthesis of Phototrophic Bacteria as Revealed from Genome Analyses.</title>
        <authorList>
            <person name="Imhoff J.F."/>
            <person name="Rahn T."/>
            <person name="Kunzel S."/>
            <person name="Keller A."/>
            <person name="Neulinger S.C."/>
        </authorList>
    </citation>
    <scope>NUCLEOTIDE SEQUENCE</scope>
    <source>
        <strain evidence="4">DSM 9154</strain>
    </source>
</reference>
<dbReference type="AlphaFoldDB" id="A0A934V0C9"/>
<evidence type="ECO:0000256" key="1">
    <source>
        <dbReference type="PROSITE-ProRule" id="PRU00473"/>
    </source>
</evidence>
<evidence type="ECO:0000256" key="2">
    <source>
        <dbReference type="SAM" id="MobiDB-lite"/>
    </source>
</evidence>
<dbReference type="GO" id="GO:0016020">
    <property type="term" value="C:membrane"/>
    <property type="evidence" value="ECO:0007669"/>
    <property type="project" value="UniProtKB-UniRule"/>
</dbReference>
<comment type="caution">
    <text evidence="4">The sequence shown here is derived from an EMBL/GenBank/DDBJ whole genome shotgun (WGS) entry which is preliminary data.</text>
</comment>
<name>A0A934V0C9_9PROT</name>
<gene>
    <name evidence="4" type="ORF">CKO21_08590</name>
</gene>
<protein>
    <recommendedName>
        <fullName evidence="3">OmpA-like domain-containing protein</fullName>
    </recommendedName>
</protein>
<dbReference type="InterPro" id="IPR036737">
    <property type="entry name" value="OmpA-like_sf"/>
</dbReference>
<evidence type="ECO:0000313" key="4">
    <source>
        <dbReference type="EMBL" id="MBK1697304.1"/>
    </source>
</evidence>
<keyword evidence="5" id="KW-1185">Reference proteome</keyword>
<feature type="compositionally biased region" description="Acidic residues" evidence="2">
    <location>
        <begin position="270"/>
        <end position="283"/>
    </location>
</feature>
<reference evidence="4" key="1">
    <citation type="submission" date="2017-08" db="EMBL/GenBank/DDBJ databases">
        <authorList>
            <person name="Imhoff J.F."/>
            <person name="Rahn T."/>
            <person name="Kuenzel S."/>
            <person name="Neulinger S.C."/>
        </authorList>
    </citation>
    <scope>NUCLEOTIDE SEQUENCE</scope>
    <source>
        <strain evidence="4">DSM 9154</strain>
    </source>
</reference>
<evidence type="ECO:0000259" key="3">
    <source>
        <dbReference type="PROSITE" id="PS51123"/>
    </source>
</evidence>
<accession>A0A934V0C9</accession>
<dbReference type="SUPFAM" id="SSF103088">
    <property type="entry name" value="OmpA-like"/>
    <property type="match status" value="1"/>
</dbReference>
<proteinExistence type="predicted"/>
<feature type="compositionally biased region" description="Polar residues" evidence="2">
    <location>
        <begin position="175"/>
        <end position="202"/>
    </location>
</feature>